<dbReference type="RefSeq" id="WP_004092928.1">
    <property type="nucleotide sequence ID" value="NZ_AFGF01000022.1"/>
</dbReference>
<sequence>MVQFAENSFLIGLILLLLSFYYHSEAILQLMIKIVNRIDEFTAKHEVLTMIIFCGIPLWMYILPDVTAYFFDLYFNGEHKFLFDLPLRFQELVKPIVGRIDGIIVLVSLLIAVLSFGFGLASVFARFFVVLIMIGELRKKVIQLVVCYFYNLLLFGLIYMNLQFIADFRWASESFQAYDNPALLQEIKAGTIKTTYQPAFSGISRKMWQDLDLFVNINANRNYGYSEVIISSITPTVDAKADLVKVTPFRQVVRFLPENKFQIYLDMLFLSASTQTTFGIGNLGPINRDAQVFIFLQCIIGQFLLLLGLVNVSKIISQQKPLKRVKLKSLTKYKKYPLSQYRPQEESDQDIPISPI</sequence>
<proteinExistence type="predicted"/>
<feature type="transmembrane region" description="Helical" evidence="1">
    <location>
        <begin position="12"/>
        <end position="35"/>
    </location>
</feature>
<evidence type="ECO:0000313" key="3">
    <source>
        <dbReference type="Proteomes" id="UP000003240"/>
    </source>
</evidence>
<comment type="caution">
    <text evidence="2">The sequence shown here is derived from an EMBL/GenBank/DDBJ whole genome shotgun (WGS) entry which is preliminary data.</text>
</comment>
<organism evidence="2 3">
    <name type="scientific">Acetonema longum DSM 6540</name>
    <dbReference type="NCBI Taxonomy" id="1009370"/>
    <lineage>
        <taxon>Bacteria</taxon>
        <taxon>Bacillati</taxon>
        <taxon>Bacillota</taxon>
        <taxon>Negativicutes</taxon>
        <taxon>Acetonemataceae</taxon>
        <taxon>Acetonema</taxon>
    </lineage>
</organism>
<feature type="transmembrane region" description="Helical" evidence="1">
    <location>
        <begin position="47"/>
        <end position="71"/>
    </location>
</feature>
<name>F7NFA3_9FIRM</name>
<feature type="transmembrane region" description="Helical" evidence="1">
    <location>
        <begin position="103"/>
        <end position="129"/>
    </location>
</feature>
<protein>
    <submittedName>
        <fullName evidence="2">Ion transport 2 domain-containing protein</fullName>
    </submittedName>
</protein>
<gene>
    <name evidence="2" type="ORF">ALO_03651</name>
</gene>
<keyword evidence="1" id="KW-0472">Membrane</keyword>
<dbReference type="Proteomes" id="UP000003240">
    <property type="component" value="Unassembled WGS sequence"/>
</dbReference>
<feature type="transmembrane region" description="Helical" evidence="1">
    <location>
        <begin position="292"/>
        <end position="316"/>
    </location>
</feature>
<dbReference type="AlphaFoldDB" id="F7NFA3"/>
<evidence type="ECO:0000313" key="2">
    <source>
        <dbReference type="EMBL" id="EGO65276.1"/>
    </source>
</evidence>
<keyword evidence="1" id="KW-0812">Transmembrane</keyword>
<keyword evidence="1" id="KW-1133">Transmembrane helix</keyword>
<evidence type="ECO:0000256" key="1">
    <source>
        <dbReference type="SAM" id="Phobius"/>
    </source>
</evidence>
<dbReference type="eggNOG" id="ENOG5033JKF">
    <property type="taxonomic scope" value="Bacteria"/>
</dbReference>
<accession>F7NFA3</accession>
<dbReference type="SUPFAM" id="SSF81324">
    <property type="entry name" value="Voltage-gated potassium channels"/>
    <property type="match status" value="1"/>
</dbReference>
<feature type="transmembrane region" description="Helical" evidence="1">
    <location>
        <begin position="141"/>
        <end position="160"/>
    </location>
</feature>
<reference evidence="2 3" key="1">
    <citation type="journal article" date="2011" name="EMBO J.">
        <title>Structural diversity of bacterial flagellar motors.</title>
        <authorList>
            <person name="Chen S."/>
            <person name="Beeby M."/>
            <person name="Murphy G.E."/>
            <person name="Leadbetter J.R."/>
            <person name="Hendrixson D.R."/>
            <person name="Briegel A."/>
            <person name="Li Z."/>
            <person name="Shi J."/>
            <person name="Tocheva E.I."/>
            <person name="Muller A."/>
            <person name="Dobro M.J."/>
            <person name="Jensen G.J."/>
        </authorList>
    </citation>
    <scope>NUCLEOTIDE SEQUENCE [LARGE SCALE GENOMIC DNA]</scope>
    <source>
        <strain evidence="2 3">DSM 6540</strain>
    </source>
</reference>
<dbReference type="Gene3D" id="1.10.287.70">
    <property type="match status" value="1"/>
</dbReference>
<keyword evidence="3" id="KW-1185">Reference proteome</keyword>
<dbReference type="EMBL" id="AFGF01000022">
    <property type="protein sequence ID" value="EGO65276.1"/>
    <property type="molecule type" value="Genomic_DNA"/>
</dbReference>